<keyword evidence="2" id="KW-0255">Endonuclease</keyword>
<comment type="caution">
    <text evidence="2">The sequence shown here is derived from an EMBL/GenBank/DDBJ whole genome shotgun (WGS) entry which is preliminary data.</text>
</comment>
<dbReference type="RefSeq" id="WP_040744078.1">
    <property type="nucleotide sequence ID" value="NZ_JACHIT010000001.1"/>
</dbReference>
<dbReference type="Pfam" id="PF18860">
    <property type="entry name" value="AbiJ_NTD3"/>
    <property type="match status" value="1"/>
</dbReference>
<organism evidence="2 3">
    <name type="scientific">Nocardia transvalensis</name>
    <dbReference type="NCBI Taxonomy" id="37333"/>
    <lineage>
        <taxon>Bacteria</taxon>
        <taxon>Bacillati</taxon>
        <taxon>Actinomycetota</taxon>
        <taxon>Actinomycetes</taxon>
        <taxon>Mycobacteriales</taxon>
        <taxon>Nocardiaceae</taxon>
        <taxon>Nocardia</taxon>
    </lineage>
</organism>
<reference evidence="2 3" key="1">
    <citation type="submission" date="2020-08" db="EMBL/GenBank/DDBJ databases">
        <title>Sequencing the genomes of 1000 actinobacteria strains.</title>
        <authorList>
            <person name="Klenk H.-P."/>
        </authorList>
    </citation>
    <scope>NUCLEOTIDE SEQUENCE [LARGE SCALE GENOMIC DNA]</scope>
    <source>
        <strain evidence="2 3">DSM 43582</strain>
    </source>
</reference>
<dbReference type="EMBL" id="JACHIT010000001">
    <property type="protein sequence ID" value="MBB5913922.1"/>
    <property type="molecule type" value="Genomic_DNA"/>
</dbReference>
<proteinExistence type="predicted"/>
<protein>
    <submittedName>
        <fullName evidence="2">Very-short-patch-repair endonuclease</fullName>
    </submittedName>
</protein>
<dbReference type="AlphaFoldDB" id="A0A7W9UI89"/>
<evidence type="ECO:0000313" key="3">
    <source>
        <dbReference type="Proteomes" id="UP000540412"/>
    </source>
</evidence>
<name>A0A7W9UI89_9NOCA</name>
<keyword evidence="2" id="KW-0378">Hydrolase</keyword>
<sequence>MDDRDLAAVRELLYLPFALGSHRELDERFAVLGVADGDIEGTKRERVASVVAAIPEGELVRVAQLVVDSEMVPPADRIRIQNLLWFGAGPRIVERSRRELAAVLDIEDVVGTDADRFVGMLERWWDLDRPYVKREIFGDTVRTRVIRHVIRNPGDWSVVDLFSVVGAFDAVDRRFAGFLENLVAPRVVLDEPKQRRLVAAINEQLQGDRLELRESGSEGGYPVFRLMPAGTPVAAPKTLVFASRRKPDMRVSSVIDNDIEILDNGADALVFDRPIDASGLSWRALQQWWRDRHHGLDDDTAKQQLYARLKRYLPQSSPPQQLLFGLYHEIHGPRVPELPALLPEVWLHWDPKTVRERGAAALLGQRMDFLLLLPGPHRVVLEVDGRTHYTDDHGRPSPQVYARNTRLDRQLRMRGYEVFRFGAAELDPDHPEAAKAMLTEFFTALFDRHVVD</sequence>
<keyword evidence="3" id="KW-1185">Reference proteome</keyword>
<dbReference type="InterPro" id="IPR041427">
    <property type="entry name" value="AbiJ-NTD3"/>
</dbReference>
<keyword evidence="2" id="KW-0540">Nuclease</keyword>
<evidence type="ECO:0000313" key="2">
    <source>
        <dbReference type="EMBL" id="MBB5913922.1"/>
    </source>
</evidence>
<dbReference type="GO" id="GO:0004519">
    <property type="term" value="F:endonuclease activity"/>
    <property type="evidence" value="ECO:0007669"/>
    <property type="project" value="UniProtKB-KW"/>
</dbReference>
<gene>
    <name evidence="2" type="ORF">BJY24_002789</name>
</gene>
<feature type="domain" description="AbiJ-NTD3" evidence="1">
    <location>
        <begin position="91"/>
        <end position="255"/>
    </location>
</feature>
<dbReference type="Proteomes" id="UP000540412">
    <property type="component" value="Unassembled WGS sequence"/>
</dbReference>
<evidence type="ECO:0000259" key="1">
    <source>
        <dbReference type="Pfam" id="PF18860"/>
    </source>
</evidence>
<accession>A0A7W9UI89</accession>